<reference evidence="1 2" key="1">
    <citation type="submission" date="2020-04" db="EMBL/GenBank/DDBJ databases">
        <authorList>
            <person name="Wallbank WR R."/>
            <person name="Pardo Diaz C."/>
            <person name="Kozak K."/>
            <person name="Martin S."/>
            <person name="Jiggins C."/>
            <person name="Moest M."/>
            <person name="Warren A I."/>
            <person name="Byers J.R.P. K."/>
            <person name="Montejo-Kovacevich G."/>
            <person name="Yen C E."/>
        </authorList>
    </citation>
    <scope>NUCLEOTIDE SEQUENCE [LARGE SCALE GENOMIC DNA]</scope>
</reference>
<protein>
    <submittedName>
        <fullName evidence="1">Uncharacterized protein</fullName>
    </submittedName>
</protein>
<comment type="caution">
    <text evidence="1">The sequence shown here is derived from an EMBL/GenBank/DDBJ whole genome shotgun (WGS) entry which is preliminary data.</text>
</comment>
<dbReference type="AlphaFoldDB" id="A0A8S1B4X6"/>
<dbReference type="OrthoDB" id="4327074at2759"/>
<dbReference type="EMBL" id="CADEBD010000360">
    <property type="protein sequence ID" value="CAB3251672.1"/>
    <property type="molecule type" value="Genomic_DNA"/>
</dbReference>
<proteinExistence type="predicted"/>
<sequence length="75" mass="8262">MGPRGKNAAIEKAAERAGIYDDDKARRNIGLPAAAAYVAAASATPQKDQMYNFLDTGAEYYLNLLLMRVHRYPSE</sequence>
<gene>
    <name evidence="1" type="ORF">APLA_LOCUS13710</name>
</gene>
<name>A0A8S1B4X6_ARCPL</name>
<organism evidence="1 2">
    <name type="scientific">Arctia plantaginis</name>
    <name type="common">Wood tiger moth</name>
    <name type="synonym">Phalaena plantaginis</name>
    <dbReference type="NCBI Taxonomy" id="874455"/>
    <lineage>
        <taxon>Eukaryota</taxon>
        <taxon>Metazoa</taxon>
        <taxon>Ecdysozoa</taxon>
        <taxon>Arthropoda</taxon>
        <taxon>Hexapoda</taxon>
        <taxon>Insecta</taxon>
        <taxon>Pterygota</taxon>
        <taxon>Neoptera</taxon>
        <taxon>Endopterygota</taxon>
        <taxon>Lepidoptera</taxon>
        <taxon>Glossata</taxon>
        <taxon>Ditrysia</taxon>
        <taxon>Noctuoidea</taxon>
        <taxon>Erebidae</taxon>
        <taxon>Arctiinae</taxon>
        <taxon>Arctia</taxon>
    </lineage>
</organism>
<evidence type="ECO:0000313" key="1">
    <source>
        <dbReference type="EMBL" id="CAB3251672.1"/>
    </source>
</evidence>
<evidence type="ECO:0000313" key="2">
    <source>
        <dbReference type="Proteomes" id="UP000494256"/>
    </source>
</evidence>
<dbReference type="Proteomes" id="UP000494256">
    <property type="component" value="Unassembled WGS sequence"/>
</dbReference>
<accession>A0A8S1B4X6</accession>